<dbReference type="GO" id="GO:0000266">
    <property type="term" value="P:mitochondrial fission"/>
    <property type="evidence" value="ECO:0007669"/>
    <property type="project" value="TreeGrafter"/>
</dbReference>
<dbReference type="OMA" id="DVFTWQM"/>
<dbReference type="Pfam" id="PF10558">
    <property type="entry name" value="MTP18"/>
    <property type="match status" value="2"/>
</dbReference>
<sequence>MISEMSNSNKGEEKTDIFRHTPLRYMGYANEVGEAFRSMVPRSVVYASYVVASTYVLADASSKGFNFSKNTTVVKSNSPVLAFTDALIWQSLASVIIPGFVINRVCAGTLYMLQNVSPKMPLTARKWTSTIIGLLAIPAIIQPIDRTVDFAMDTSIRRLYWNENTSTK</sequence>
<keyword evidence="5" id="KW-1185">Reference proteome</keyword>
<evidence type="ECO:0000313" key="4">
    <source>
        <dbReference type="Ensembl" id="ENSCSAVP00000010003.1"/>
    </source>
</evidence>
<proteinExistence type="inferred from homology"/>
<evidence type="ECO:0000256" key="2">
    <source>
        <dbReference type="ARBA" id="ARBA00017835"/>
    </source>
</evidence>
<dbReference type="PANTHER" id="PTHR11001:SF2">
    <property type="entry name" value="MITOCHONDRIAL FISSION PROCESS PROTEIN 1"/>
    <property type="match status" value="1"/>
</dbReference>
<reference evidence="4" key="2">
    <citation type="submission" date="2025-08" db="UniProtKB">
        <authorList>
            <consortium name="Ensembl"/>
        </authorList>
    </citation>
    <scope>IDENTIFICATION</scope>
</reference>
<dbReference type="InParanoid" id="H2YXE2"/>
<name>H2YXE2_CIOSA</name>
<dbReference type="AlphaFoldDB" id="H2YXE2"/>
<reference evidence="4" key="3">
    <citation type="submission" date="2025-09" db="UniProtKB">
        <authorList>
            <consortium name="Ensembl"/>
        </authorList>
    </citation>
    <scope>IDENTIFICATION</scope>
</reference>
<reference evidence="5" key="1">
    <citation type="submission" date="2003-08" db="EMBL/GenBank/DDBJ databases">
        <authorList>
            <person name="Birren B."/>
            <person name="Nusbaum C."/>
            <person name="Abebe A."/>
            <person name="Abouelleil A."/>
            <person name="Adekoya E."/>
            <person name="Ait-zahra M."/>
            <person name="Allen N."/>
            <person name="Allen T."/>
            <person name="An P."/>
            <person name="Anderson M."/>
            <person name="Anderson S."/>
            <person name="Arachchi H."/>
            <person name="Armbruster J."/>
            <person name="Bachantsang P."/>
            <person name="Baldwin J."/>
            <person name="Barry A."/>
            <person name="Bayul T."/>
            <person name="Blitshsteyn B."/>
            <person name="Bloom T."/>
            <person name="Blye J."/>
            <person name="Boguslavskiy L."/>
            <person name="Borowsky M."/>
            <person name="Boukhgalter B."/>
            <person name="Brunache A."/>
            <person name="Butler J."/>
            <person name="Calixte N."/>
            <person name="Calvo S."/>
            <person name="Camarata J."/>
            <person name="Campo K."/>
            <person name="Chang J."/>
            <person name="Cheshatsang Y."/>
            <person name="Citroen M."/>
            <person name="Collymore A."/>
            <person name="Considine T."/>
            <person name="Cook A."/>
            <person name="Cooke P."/>
            <person name="Corum B."/>
            <person name="Cuomo C."/>
            <person name="David R."/>
            <person name="Dawoe T."/>
            <person name="Degray S."/>
            <person name="Dodge S."/>
            <person name="Dooley K."/>
            <person name="Dorje P."/>
            <person name="Dorjee K."/>
            <person name="Dorris L."/>
            <person name="Duffey N."/>
            <person name="Dupes A."/>
            <person name="Elkins T."/>
            <person name="Engels R."/>
            <person name="Erickson J."/>
            <person name="Farina A."/>
            <person name="Faro S."/>
            <person name="Ferreira P."/>
            <person name="Fischer H."/>
            <person name="Fitzgerald M."/>
            <person name="Foley K."/>
            <person name="Gage D."/>
            <person name="Galagan J."/>
            <person name="Gearin G."/>
            <person name="Gnerre S."/>
            <person name="Gnirke A."/>
            <person name="Goyette A."/>
            <person name="Graham J."/>
            <person name="Grandbois E."/>
            <person name="Gyaltsen K."/>
            <person name="Hafez N."/>
            <person name="Hagopian D."/>
            <person name="Hagos B."/>
            <person name="Hall J."/>
            <person name="Hatcher B."/>
            <person name="Heller A."/>
            <person name="Higgins H."/>
            <person name="Honan T."/>
            <person name="Horn A."/>
            <person name="Houde N."/>
            <person name="Hughes L."/>
            <person name="Hulme W."/>
            <person name="Husby E."/>
            <person name="Iliev I."/>
            <person name="Jaffe D."/>
            <person name="Jones C."/>
            <person name="Kamal M."/>
            <person name="Kamat A."/>
            <person name="Kamvysselis M."/>
            <person name="Karlsson E."/>
            <person name="Kells C."/>
            <person name="Kieu A."/>
            <person name="Kisner P."/>
            <person name="Kodira C."/>
            <person name="Kulbokas E."/>
            <person name="Labutti K."/>
            <person name="Lama D."/>
            <person name="Landers T."/>
            <person name="Leger J."/>
            <person name="Levine S."/>
            <person name="Lewis D."/>
            <person name="Lewis T."/>
            <person name="Lindblad-toh K."/>
            <person name="Liu X."/>
            <person name="Lokyitsang T."/>
            <person name="Lokyitsang Y."/>
            <person name="Lucien O."/>
            <person name="Lui A."/>
            <person name="Ma L.J."/>
            <person name="Mabbitt R."/>
            <person name="Macdonald J."/>
            <person name="Maclean C."/>
            <person name="Major J."/>
            <person name="Manning J."/>
            <person name="Marabella R."/>
            <person name="Maru K."/>
            <person name="Matthews C."/>
            <person name="Mauceli E."/>
            <person name="Mccarthy M."/>
            <person name="Mcdonough S."/>
            <person name="Mcghee T."/>
            <person name="Meldrim J."/>
            <person name="Meneus L."/>
            <person name="Mesirov J."/>
            <person name="Mihalev A."/>
            <person name="Mihova T."/>
            <person name="Mikkelsen T."/>
            <person name="Mlenga V."/>
            <person name="Moru K."/>
            <person name="Mozes J."/>
            <person name="Mulrain L."/>
            <person name="Munson G."/>
            <person name="Naylor J."/>
            <person name="Newes C."/>
            <person name="Nguyen C."/>
            <person name="Nguyen N."/>
            <person name="Nguyen T."/>
            <person name="Nicol R."/>
            <person name="Nielsen C."/>
            <person name="Nizzari M."/>
            <person name="Norbu C."/>
            <person name="Norbu N."/>
            <person name="O'donnell P."/>
            <person name="Okoawo O."/>
            <person name="O'leary S."/>
            <person name="Omotosho B."/>
            <person name="O'neill K."/>
            <person name="Osman S."/>
            <person name="Parker S."/>
            <person name="Perrin D."/>
            <person name="Phunkhang P."/>
            <person name="Piqani B."/>
            <person name="Purcell S."/>
            <person name="Rachupka T."/>
            <person name="Ramasamy U."/>
            <person name="Rameau R."/>
            <person name="Ray V."/>
            <person name="Raymond C."/>
            <person name="Retta R."/>
            <person name="Richardson S."/>
            <person name="Rise C."/>
            <person name="Rodriguez J."/>
            <person name="Rogers J."/>
            <person name="Rogov P."/>
            <person name="Rutman M."/>
            <person name="Schupbach R."/>
            <person name="Seaman C."/>
            <person name="Settipalli S."/>
            <person name="Sharpe T."/>
            <person name="Sheridan J."/>
            <person name="Sherpa N."/>
            <person name="Shi J."/>
            <person name="Smirnov S."/>
            <person name="Smith C."/>
            <person name="Sougnez C."/>
            <person name="Spencer B."/>
            <person name="Stalker J."/>
            <person name="Stange-thomann N."/>
            <person name="Stavropoulos S."/>
            <person name="Stetson K."/>
            <person name="Stone C."/>
            <person name="Stone S."/>
            <person name="Stubbs M."/>
            <person name="Talamas J."/>
            <person name="Tchuinga P."/>
            <person name="Tenzing P."/>
            <person name="Tesfaye S."/>
            <person name="Theodore J."/>
            <person name="Thoulutsang Y."/>
            <person name="Topham K."/>
            <person name="Towey S."/>
            <person name="Tsamla T."/>
            <person name="Tsomo N."/>
            <person name="Vallee D."/>
            <person name="Vassiliev H."/>
            <person name="Venkataraman V."/>
            <person name="Vinson J."/>
            <person name="Vo A."/>
            <person name="Wade C."/>
            <person name="Wang S."/>
            <person name="Wangchuk T."/>
            <person name="Wangdi T."/>
            <person name="Whittaker C."/>
            <person name="Wilkinson J."/>
            <person name="Wu Y."/>
            <person name="Wyman D."/>
            <person name="Yadav S."/>
            <person name="Yang S."/>
            <person name="Yang X."/>
            <person name="Yeager S."/>
            <person name="Yee E."/>
            <person name="Young G."/>
            <person name="Zainoun J."/>
            <person name="Zembeck L."/>
            <person name="Zimmer A."/>
            <person name="Zody M."/>
            <person name="Lander E."/>
        </authorList>
    </citation>
    <scope>NUCLEOTIDE SEQUENCE [LARGE SCALE GENOMIC DNA]</scope>
</reference>
<dbReference type="InterPro" id="IPR019560">
    <property type="entry name" value="Mitochondrial_18_kDa_protein"/>
</dbReference>
<evidence type="ECO:0000256" key="3">
    <source>
        <dbReference type="ARBA" id="ARBA00029631"/>
    </source>
</evidence>
<protein>
    <recommendedName>
        <fullName evidence="2">Mitochondrial fission process protein 1</fullName>
    </recommendedName>
    <alternativeName>
        <fullName evidence="3">Mitochondrial 18 kDa protein</fullName>
    </alternativeName>
</protein>
<evidence type="ECO:0000313" key="5">
    <source>
        <dbReference type="Proteomes" id="UP000007875"/>
    </source>
</evidence>
<dbReference type="eggNOG" id="KOG3945">
    <property type="taxonomic scope" value="Eukaryota"/>
</dbReference>
<dbReference type="GeneTree" id="ENSGT00390000004019"/>
<dbReference type="PANTHER" id="PTHR11001">
    <property type="entry name" value="MITOCHONDRIAL FISSION PROCESS PROTEIN 1"/>
    <property type="match status" value="1"/>
</dbReference>
<dbReference type="STRING" id="51511.ENSCSAVP00000010003"/>
<comment type="similarity">
    <text evidence="1">Belongs to the MTFP1 family.</text>
</comment>
<evidence type="ECO:0000256" key="1">
    <source>
        <dbReference type="ARBA" id="ARBA00009224"/>
    </source>
</evidence>
<dbReference type="Ensembl" id="ENSCSAVT00000010125.1">
    <property type="protein sequence ID" value="ENSCSAVP00000010003.1"/>
    <property type="gene ID" value="ENSCSAVG00000005898.1"/>
</dbReference>
<dbReference type="GO" id="GO:0005739">
    <property type="term" value="C:mitochondrion"/>
    <property type="evidence" value="ECO:0007669"/>
    <property type="project" value="TreeGrafter"/>
</dbReference>
<organism evidence="4 5">
    <name type="scientific">Ciona savignyi</name>
    <name type="common">Pacific transparent sea squirt</name>
    <dbReference type="NCBI Taxonomy" id="51511"/>
    <lineage>
        <taxon>Eukaryota</taxon>
        <taxon>Metazoa</taxon>
        <taxon>Chordata</taxon>
        <taxon>Tunicata</taxon>
        <taxon>Ascidiacea</taxon>
        <taxon>Phlebobranchia</taxon>
        <taxon>Cionidae</taxon>
        <taxon>Ciona</taxon>
    </lineage>
</organism>
<dbReference type="HOGENOM" id="CLU_053720_1_0_1"/>
<dbReference type="Proteomes" id="UP000007875">
    <property type="component" value="Unassembled WGS sequence"/>
</dbReference>
<accession>H2YXE2</accession>